<dbReference type="Pfam" id="PF16470">
    <property type="entry name" value="S8_pro-domain"/>
    <property type="match status" value="1"/>
</dbReference>
<dbReference type="FunFam" id="2.60.120.260:FF:000006">
    <property type="entry name" value="Proprotein convertase subtilisin/kexin type 5"/>
    <property type="match status" value="1"/>
</dbReference>
<feature type="compositionally biased region" description="Low complexity" evidence="24">
    <location>
        <begin position="66"/>
        <end position="82"/>
    </location>
</feature>
<dbReference type="PRINTS" id="PR00723">
    <property type="entry name" value="SUBTILISIN"/>
</dbReference>
<accession>A0A9W2VYU3</accession>
<dbReference type="CTD" id="5125"/>
<dbReference type="InterPro" id="IPR008979">
    <property type="entry name" value="Galactose-bd-like_sf"/>
</dbReference>
<name>A0A9W2VYU3_PANPR</name>
<evidence type="ECO:0000256" key="11">
    <source>
        <dbReference type="ARBA" id="ARBA00022825"/>
    </source>
</evidence>
<dbReference type="FunFam" id="2.10.220.10:FF:000030">
    <property type="entry name" value="Proprotein convertase subtilisin/kexin type 5"/>
    <property type="match status" value="1"/>
</dbReference>
<evidence type="ECO:0000256" key="22">
    <source>
        <dbReference type="PROSITE-ProRule" id="PRU01240"/>
    </source>
</evidence>
<keyword evidence="8" id="KW-0732">Signal</keyword>
<evidence type="ECO:0000256" key="19">
    <source>
        <dbReference type="ARBA" id="ARBA00076945"/>
    </source>
</evidence>
<dbReference type="PROSITE" id="PS51829">
    <property type="entry name" value="P_HOMO_B"/>
    <property type="match status" value="1"/>
</dbReference>
<keyword evidence="5" id="KW-0165">Cleavage on pair of basic residues</keyword>
<evidence type="ECO:0000256" key="18">
    <source>
        <dbReference type="ARBA" id="ARBA00076732"/>
    </source>
</evidence>
<dbReference type="PROSITE" id="PS00138">
    <property type="entry name" value="SUBTILASE_SER"/>
    <property type="match status" value="1"/>
</dbReference>
<dbReference type="FunFam" id="2.10.220.10:FF:000051">
    <property type="entry name" value="Proprotein convertase subtilisin/kexin type 5"/>
    <property type="match status" value="1"/>
</dbReference>
<dbReference type="InterPro" id="IPR000209">
    <property type="entry name" value="Peptidase_S8/S53_dom"/>
</dbReference>
<dbReference type="GO" id="GO:0007565">
    <property type="term" value="P:female pregnancy"/>
    <property type="evidence" value="ECO:0007669"/>
    <property type="project" value="UniProtKB-KW"/>
</dbReference>
<dbReference type="SMART" id="SM00181">
    <property type="entry name" value="EGF"/>
    <property type="match status" value="17"/>
</dbReference>
<dbReference type="Pfam" id="PF00082">
    <property type="entry name" value="Peptidase_S8"/>
    <property type="match status" value="1"/>
</dbReference>
<feature type="compositionally biased region" description="Basic residues" evidence="24">
    <location>
        <begin position="1"/>
        <end position="21"/>
    </location>
</feature>
<evidence type="ECO:0000256" key="24">
    <source>
        <dbReference type="SAM" id="MobiDB-lite"/>
    </source>
</evidence>
<dbReference type="InterPro" id="IPR015500">
    <property type="entry name" value="Peptidase_S8_subtilisin-rel"/>
</dbReference>
<evidence type="ECO:0000256" key="16">
    <source>
        <dbReference type="ARBA" id="ARBA00046288"/>
    </source>
</evidence>
<feature type="transmembrane region" description="Helical" evidence="25">
    <location>
        <begin position="1944"/>
        <end position="1964"/>
    </location>
</feature>
<feature type="active site" description="Charge relay system" evidence="21 22">
    <location>
        <position position="346"/>
    </location>
</feature>
<dbReference type="PROSITE" id="PS00136">
    <property type="entry name" value="SUBTILASE_ASP"/>
    <property type="match status" value="1"/>
</dbReference>
<evidence type="ECO:0000256" key="2">
    <source>
        <dbReference type="ARBA" id="ARBA00011073"/>
    </source>
</evidence>
<dbReference type="InterPro" id="IPR000742">
    <property type="entry name" value="EGF"/>
</dbReference>
<keyword evidence="7" id="KW-0635">Pregnancy</keyword>
<keyword evidence="10 22" id="KW-0378">Hydrolase</keyword>
<dbReference type="FunFam" id="3.30.70.850:FF:000001">
    <property type="entry name" value="Proprotein convertase subtilisin/kexin type 5"/>
    <property type="match status" value="1"/>
</dbReference>
<dbReference type="Gene3D" id="3.40.50.200">
    <property type="entry name" value="Peptidase S8/S53 domain"/>
    <property type="match status" value="1"/>
</dbReference>
<evidence type="ECO:0000256" key="17">
    <source>
        <dbReference type="ARBA" id="ARBA00069955"/>
    </source>
</evidence>
<dbReference type="InterPro" id="IPR032778">
    <property type="entry name" value="GF_recep_IV"/>
</dbReference>
<dbReference type="Gene3D" id="2.10.220.10">
    <property type="entry name" value="Hormone Receptor, Insulin-like Growth Factor Receptor 1, Chain A, domain 2"/>
    <property type="match status" value="14"/>
</dbReference>
<dbReference type="InterPro" id="IPR036852">
    <property type="entry name" value="Peptidase_S8/S53_dom_sf"/>
</dbReference>
<dbReference type="CDD" id="cd04059">
    <property type="entry name" value="Peptidases_S8_Protein_convertases_Kexins_Furin-like"/>
    <property type="match status" value="1"/>
</dbReference>
<dbReference type="PANTHER" id="PTHR42884">
    <property type="entry name" value="PROPROTEIN CONVERTASE SUBTILISIN/KEXIN-RELATED"/>
    <property type="match status" value="1"/>
</dbReference>
<dbReference type="SUPFAM" id="SSF49785">
    <property type="entry name" value="Galactose-binding domain-like"/>
    <property type="match status" value="1"/>
</dbReference>
<keyword evidence="14" id="KW-0865">Zymogen</keyword>
<dbReference type="Proteomes" id="UP001165780">
    <property type="component" value="Unplaced"/>
</dbReference>
<comment type="similarity">
    <text evidence="2 22 23">Belongs to the peptidase S8 family.</text>
</comment>
<dbReference type="FunFam" id="2.10.220.10:FF:000037">
    <property type="entry name" value="Proprotein convertase subtilisin/kexin type 5"/>
    <property type="match status" value="1"/>
</dbReference>
<dbReference type="SUPFAM" id="SSF54897">
    <property type="entry name" value="Protease propeptides/inhibitors"/>
    <property type="match status" value="1"/>
</dbReference>
<comment type="subcellular location">
    <subcellularLocation>
        <location evidence="16">Endomembrane system</location>
        <topology evidence="16">Single-pass type I membrane protein</topology>
    </subcellularLocation>
    <subcellularLocation>
        <location evidence="1">Secreted</location>
    </subcellularLocation>
</comment>
<dbReference type="GO" id="GO:0016485">
    <property type="term" value="P:protein processing"/>
    <property type="evidence" value="ECO:0007669"/>
    <property type="project" value="TreeGrafter"/>
</dbReference>
<evidence type="ECO:0000256" key="23">
    <source>
        <dbReference type="RuleBase" id="RU003355"/>
    </source>
</evidence>
<feature type="active site" description="Charge relay system" evidence="21 22">
    <location>
        <position position="387"/>
    </location>
</feature>
<keyword evidence="3" id="KW-0964">Secreted</keyword>
<dbReference type="PROSITE" id="PS00137">
    <property type="entry name" value="SUBTILASE_HIS"/>
    <property type="match status" value="1"/>
</dbReference>
<evidence type="ECO:0000256" key="8">
    <source>
        <dbReference type="ARBA" id="ARBA00022729"/>
    </source>
</evidence>
<dbReference type="InterPro" id="IPR038466">
    <property type="entry name" value="S8_pro-domain_sf"/>
</dbReference>
<evidence type="ECO:0000256" key="9">
    <source>
        <dbReference type="ARBA" id="ARBA00022737"/>
    </source>
</evidence>
<feature type="region of interest" description="Disordered" evidence="24">
    <location>
        <begin position="1"/>
        <end position="115"/>
    </location>
</feature>
<dbReference type="InterPro" id="IPR034182">
    <property type="entry name" value="Kexin/furin"/>
</dbReference>
<evidence type="ECO:0000256" key="20">
    <source>
        <dbReference type="ARBA" id="ARBA00076948"/>
    </source>
</evidence>
<keyword evidence="15" id="KW-0325">Glycoprotein</keyword>
<evidence type="ECO:0000313" key="28">
    <source>
        <dbReference type="RefSeq" id="XP_053763792.1"/>
    </source>
</evidence>
<dbReference type="GO" id="GO:0000139">
    <property type="term" value="C:Golgi membrane"/>
    <property type="evidence" value="ECO:0007669"/>
    <property type="project" value="TreeGrafter"/>
</dbReference>
<evidence type="ECO:0000256" key="7">
    <source>
        <dbReference type="ARBA" id="ARBA00022720"/>
    </source>
</evidence>
<evidence type="ECO:0000256" key="4">
    <source>
        <dbReference type="ARBA" id="ARBA00022670"/>
    </source>
</evidence>
<dbReference type="GO" id="GO:0005576">
    <property type="term" value="C:extracellular region"/>
    <property type="evidence" value="ECO:0007669"/>
    <property type="project" value="UniProtKB-SubCell"/>
</dbReference>
<keyword evidence="12 25" id="KW-1133">Transmembrane helix</keyword>
<keyword evidence="11 22" id="KW-0720">Serine protease</keyword>
<evidence type="ECO:0000256" key="6">
    <source>
        <dbReference type="ARBA" id="ARBA00022692"/>
    </source>
</evidence>
<dbReference type="GeneID" id="109275375"/>
<keyword evidence="27" id="KW-1185">Reference proteome</keyword>
<dbReference type="SMART" id="SM01411">
    <property type="entry name" value="Ephrin_rec_like"/>
    <property type="match status" value="4"/>
</dbReference>
<protein>
    <recommendedName>
        <fullName evidence="17">Proprotein convertase subtilisin/kexin type 5</fullName>
    </recommendedName>
    <alternativeName>
        <fullName evidence="19">Proprotein convertase 5</fullName>
    </alternativeName>
    <alternativeName>
        <fullName evidence="20">Proprotein convertase 6</fullName>
    </alternativeName>
    <alternativeName>
        <fullName evidence="18">Subtilisin/kexin-like protease PC5</fullName>
    </alternativeName>
</protein>
<dbReference type="GO" id="GO:0005802">
    <property type="term" value="C:trans-Golgi network"/>
    <property type="evidence" value="ECO:0007669"/>
    <property type="project" value="TreeGrafter"/>
</dbReference>
<evidence type="ECO:0000256" key="15">
    <source>
        <dbReference type="ARBA" id="ARBA00023180"/>
    </source>
</evidence>
<gene>
    <name evidence="28" type="primary">PCSK5</name>
</gene>
<keyword evidence="13 25" id="KW-0472">Membrane</keyword>
<dbReference type="Pfam" id="PF01483">
    <property type="entry name" value="P_proprotein"/>
    <property type="match status" value="1"/>
</dbReference>
<feature type="compositionally biased region" description="Basic and acidic residues" evidence="24">
    <location>
        <begin position="22"/>
        <end position="32"/>
    </location>
</feature>
<dbReference type="FunFam" id="2.10.220.10:FF:000042">
    <property type="entry name" value="Proprotein convertase subtilisin/kexin type 5"/>
    <property type="match status" value="1"/>
</dbReference>
<organism evidence="27 28">
    <name type="scientific">Panthera pardus</name>
    <name type="common">Leopard</name>
    <name type="synonym">Felis pardus</name>
    <dbReference type="NCBI Taxonomy" id="9691"/>
    <lineage>
        <taxon>Eukaryota</taxon>
        <taxon>Metazoa</taxon>
        <taxon>Chordata</taxon>
        <taxon>Craniata</taxon>
        <taxon>Vertebrata</taxon>
        <taxon>Euteleostomi</taxon>
        <taxon>Mammalia</taxon>
        <taxon>Eutheria</taxon>
        <taxon>Laurasiatheria</taxon>
        <taxon>Carnivora</taxon>
        <taxon>Feliformia</taxon>
        <taxon>Felidae</taxon>
        <taxon>Pantherinae</taxon>
        <taxon>Panthera</taxon>
    </lineage>
</organism>
<dbReference type="InterPro" id="IPR002884">
    <property type="entry name" value="P_dom"/>
</dbReference>
<dbReference type="GO" id="GO:0004252">
    <property type="term" value="F:serine-type endopeptidase activity"/>
    <property type="evidence" value="ECO:0007669"/>
    <property type="project" value="UniProtKB-UniRule"/>
</dbReference>
<dbReference type="PROSITE" id="PS51892">
    <property type="entry name" value="SUBTILASE"/>
    <property type="match status" value="1"/>
</dbReference>
<evidence type="ECO:0000256" key="1">
    <source>
        <dbReference type="ARBA" id="ARBA00004613"/>
    </source>
</evidence>
<reference evidence="28" key="1">
    <citation type="submission" date="2025-08" db="UniProtKB">
        <authorList>
            <consortium name="RefSeq"/>
        </authorList>
    </citation>
    <scope>IDENTIFICATION</scope>
    <source>
        <tissue evidence="28">Whole blood</tissue>
    </source>
</reference>
<feature type="domain" description="P/Homo B" evidence="26">
    <location>
        <begin position="636"/>
        <end position="776"/>
    </location>
</feature>
<dbReference type="FunFam" id="2.10.220.10:FF:000033">
    <property type="entry name" value="Proprotein convertase subtilisin/kexin type 5"/>
    <property type="match status" value="1"/>
</dbReference>
<dbReference type="FunFam" id="2.10.220.10:FF:000018">
    <property type="entry name" value="Proprotein convertase subtilisin/kexin type 5"/>
    <property type="match status" value="1"/>
</dbReference>
<dbReference type="InterPro" id="IPR009030">
    <property type="entry name" value="Growth_fac_rcpt_cys_sf"/>
</dbReference>
<dbReference type="InterPro" id="IPR023827">
    <property type="entry name" value="Peptidase_S8_Asp-AS"/>
</dbReference>
<dbReference type="RefSeq" id="XP_053763792.1">
    <property type="nucleotide sequence ID" value="XM_053907817.1"/>
</dbReference>
<evidence type="ECO:0000259" key="26">
    <source>
        <dbReference type="PROSITE" id="PS51829"/>
    </source>
</evidence>
<dbReference type="PANTHER" id="PTHR42884:SF7">
    <property type="entry name" value="PROPROTEIN CONVERTASE SUBTILISIN_KEXIN TYPE 5"/>
    <property type="match status" value="1"/>
</dbReference>
<dbReference type="FunFam" id="2.10.220.10:FF:000032">
    <property type="entry name" value="Proprotein convertase subtilisin/kexin type 5"/>
    <property type="match status" value="1"/>
</dbReference>
<dbReference type="SUPFAM" id="SSF57184">
    <property type="entry name" value="Growth factor receptor domain"/>
    <property type="match status" value="7"/>
</dbReference>
<evidence type="ECO:0000256" key="21">
    <source>
        <dbReference type="PIRSR" id="PIRSR615500-1"/>
    </source>
</evidence>
<dbReference type="InterPro" id="IPR032815">
    <property type="entry name" value="S8_pro-domain"/>
</dbReference>
<dbReference type="FunFam" id="2.10.220.10:FF:000011">
    <property type="entry name" value="Proprotein convertase subtilisin/kexin type 5"/>
    <property type="match status" value="1"/>
</dbReference>
<dbReference type="FunFam" id="2.10.220.10:FF:000040">
    <property type="entry name" value="Proprotein convertase subtilisin/kexin type 5"/>
    <property type="match status" value="1"/>
</dbReference>
<dbReference type="FunFam" id="3.40.50.200:FF:000002">
    <property type="entry name" value="Proprotein convertase subtilisin/kexin type 5"/>
    <property type="match status" value="1"/>
</dbReference>
<evidence type="ECO:0000256" key="5">
    <source>
        <dbReference type="ARBA" id="ARBA00022685"/>
    </source>
</evidence>
<feature type="active site" description="Charge relay system" evidence="21 22">
    <location>
        <position position="561"/>
    </location>
</feature>
<evidence type="ECO:0000256" key="13">
    <source>
        <dbReference type="ARBA" id="ARBA00023136"/>
    </source>
</evidence>
<sequence length="2058" mass="227497">MQSRRCCHCHSHSPRAARSRRERRERASERSEPGPAEGAPGRCLHRRLRRVPGPGEERRLVGESGAEPARPNCRRAPAPLSRLLRRSRGAPADRPAGRRARRAGPRSPRDGLGAGARLAVCSPPGLAASCGSPRAARRGGRGLRAGAAQAGEVSCARRSCAESASERGRQRGAGAMGWGSRCCCPGRLDLLCVLALLGGCLLPVCRTRVYTNHWAVKIAGGFPEANRIASKYGFINMGQIGALKDYYHFYHSRTIKRSVLSSRGTHSFISMEPKVEWIQQQVVKRRTKRDYDFSRAQPTYFNDPKWPSMWYMHCSDNTHPCQSDMNIEGAWKRGYTGKNIVVTILDDGIERTHPDLLQNYDALASCDVNGNDLDPMPRYDASNENKHGTRCAGEVAAAANNSHCTVGIAFNAKIGGVRMLDGDVTDMVEAKSVSFNPQHVHIYSASWGPDDDGKTVDGPAPLTRQAFENGVRMGRRGLGSVFVWASGNGGRSKDHCSCDGYTNSIYTISISSTAESGKKPWYLEECSSTLATTYSSGESYDKKIITTDLRQRCTDNHTGTSASAPMAAGIIALALEANPFLTWRDVQHVIVRTSRAGHLNANDWKTNAAGFKVSHLYGFGLMDAEAMVMEAEKWTTVPQQHVCVESTDRQIKTIRPNSAVRSIYKASGCSDNPNHHVNYLEHVVVRITITHPRRGDLAIYLTSPSGTRSQLLANRLFDHSMEGFKNWEFMTIHCWGERATGDWILEVYDTPSQLRNFKTPGKLKEWSLVLYGTSVQPYSPTNEFPKVERVRYTRVEDPTEDYGTEDYAGPCDPECSEVGCDGPGPDHCSDCLHYYYKLKNNTRICVSSCPPGHYHADKKRCRKCAPNCESCFGSHGDQCLSCKYGYFLNEEINSCVTHCPDGSYQDTKKSLCRKCSENCKTCTEFHNCTECRDGLSLQGSQCSITCEDGQYFNGQDCQPCHRFCATCAGAGATGCTNCTEGYFMEDGRCVQACSTSYYLDPSSEHGYKSCKKCDASCLTCNGPGFKNCTSCPSGYLLDLGTCQMGAICKDGEYIDEHGHCQICDASCAKCWGPTQEDCTGCPVTRILDNGHCVFKCPSGKFEFQNQCHLCHYTCQECQGNEPSNCTSCGVDKHGQERFLYQGECWESCPAGYYPAEGYTCLPCPDNCELCHNAHICIRCAGGYLLVPTNHTCQKLACGQGEVQDPDYGECVPCEEGCLGCNLGDPGTCASCSTGYYMFQHHCHKTCPERTYGEGAECKPCDTKCTNCDQHECYSCEEGFFLLGGTCVRNCGPGFYGDPETGECEPCHRACETCTGFGHQQCRTCREGLQLRQGTCVGPAQTPVEGEFWNEPAPTANPSLVKTWPQKRRRKFPIKRDILRGHQPCHPSCETCNESATLCTSCPKGTYLLAQACVSSCPEGTWPSVTSGSCENCPEDCASCSGANLCGKCRTRPDFPLFLHEGRCYTRCPEGFYAEDSTCRRCSAPCRTCEGNATSCCSCQGGFVLDQGACRETCPERHVAMDGVCKPCPKMCQDCIHEQTCKECMPESVLYKDMCHQSCPRGYYADRRQCVRCHEDCLECDGPSADDCDLCAESSSVLYDGRCLEECPAGTYYEKETKECRECHKSCRTCSSPGTCTTCREGLGVSSHGRCVPHKECAPVEYWDEALGCKPCHAKCFRCTGPAEDQCRTCPRDSLLLNMTCVQDCPEGYYADEDSHQCAPCHSSCRTCEGRRSTQCLSCQPSSFQLEKECLPQCREGYYAEEATGRCERCSKTCKACRGPRPTDCLSCDTFFFLLRSKGECHRTCPEHYYTDQNTQTCERCHPTCNKCRGKGPLNCLSCVWSYHLAGGICTSDCLVGEYRVKEGEKFNCEKCHESCVECKGPGTKNCTVCPADLVLLLDDSRCLHCCNTSDPSNAQECCDCRDTTDECILQASEIGPTGERTKTALFITSSIMLVLLLGAAVIVWKKSRGRAQPVAKAGYEKLTDPGKSYVSYKSSHLESTSFEEDQVIEYRDQDYDEEEDDDIVYMGQDGTIYRKFKYGLLDDDEDELEYDDESYSYQ</sequence>
<dbReference type="CDD" id="cd00064">
    <property type="entry name" value="FU"/>
    <property type="match status" value="17"/>
</dbReference>
<keyword evidence="6 25" id="KW-0812">Transmembrane</keyword>
<keyword evidence="4 22" id="KW-0645">Protease</keyword>
<evidence type="ECO:0000313" key="27">
    <source>
        <dbReference type="Proteomes" id="UP001165780"/>
    </source>
</evidence>
<dbReference type="SMART" id="SM00261">
    <property type="entry name" value="FU"/>
    <property type="match status" value="22"/>
</dbReference>
<evidence type="ECO:0000256" key="10">
    <source>
        <dbReference type="ARBA" id="ARBA00022801"/>
    </source>
</evidence>
<dbReference type="InterPro" id="IPR023828">
    <property type="entry name" value="Peptidase_S8_Ser-AS"/>
</dbReference>
<evidence type="ECO:0000256" key="14">
    <source>
        <dbReference type="ARBA" id="ARBA00023145"/>
    </source>
</evidence>
<dbReference type="InterPro" id="IPR022398">
    <property type="entry name" value="Peptidase_S8_His-AS"/>
</dbReference>
<dbReference type="Gene3D" id="2.60.120.260">
    <property type="entry name" value="Galactose-binding domain-like"/>
    <property type="match status" value="1"/>
</dbReference>
<dbReference type="InterPro" id="IPR006212">
    <property type="entry name" value="Furin_repeat"/>
</dbReference>
<keyword evidence="9" id="KW-0677">Repeat</keyword>
<evidence type="ECO:0000256" key="3">
    <source>
        <dbReference type="ARBA" id="ARBA00022525"/>
    </source>
</evidence>
<dbReference type="Gene3D" id="3.30.70.850">
    <property type="entry name" value="Peptidase S8, pro-domain"/>
    <property type="match status" value="1"/>
</dbReference>
<dbReference type="SUPFAM" id="SSF52743">
    <property type="entry name" value="Subtilisin-like"/>
    <property type="match status" value="1"/>
</dbReference>
<evidence type="ECO:0000256" key="12">
    <source>
        <dbReference type="ARBA" id="ARBA00022989"/>
    </source>
</evidence>
<dbReference type="Pfam" id="PF14843">
    <property type="entry name" value="GF_recep_IV"/>
    <property type="match status" value="1"/>
</dbReference>
<proteinExistence type="inferred from homology"/>
<dbReference type="FunFam" id="2.10.220.10:FF:000035">
    <property type="entry name" value="Proprotein convertase subtilisin/kexin type 5"/>
    <property type="match status" value="1"/>
</dbReference>
<evidence type="ECO:0000256" key="25">
    <source>
        <dbReference type="SAM" id="Phobius"/>
    </source>
</evidence>
<dbReference type="FunFam" id="2.10.220.10:FF:000034">
    <property type="entry name" value="Proprotein convertase subtilisin/kexin type 5"/>
    <property type="match status" value="1"/>
</dbReference>